<dbReference type="EMBL" id="JAUOZU010000006">
    <property type="protein sequence ID" value="MDO6963586.1"/>
    <property type="molecule type" value="Genomic_DNA"/>
</dbReference>
<gene>
    <name evidence="2" type="ORF">Q4481_06435</name>
</gene>
<reference evidence="2" key="1">
    <citation type="journal article" date="2015" name="Int. J. Syst. Evol. Microbiol.">
        <title>Rhizobium alvei sp. nov., isolated from a freshwater river.</title>
        <authorList>
            <person name="Sheu S.Y."/>
            <person name="Huang H.W."/>
            <person name="Young C.C."/>
            <person name="Chen W.M."/>
        </authorList>
    </citation>
    <scope>NUCLEOTIDE SEQUENCE</scope>
    <source>
        <strain evidence="2">TNR-22</strain>
    </source>
</reference>
<dbReference type="Proteomes" id="UP001174932">
    <property type="component" value="Unassembled WGS sequence"/>
</dbReference>
<dbReference type="PANTHER" id="PTHR43798">
    <property type="entry name" value="MONOACYLGLYCEROL LIPASE"/>
    <property type="match status" value="1"/>
</dbReference>
<organism evidence="2 3">
    <name type="scientific">Rhizobium alvei</name>
    <dbReference type="NCBI Taxonomy" id="1132659"/>
    <lineage>
        <taxon>Bacteria</taxon>
        <taxon>Pseudomonadati</taxon>
        <taxon>Pseudomonadota</taxon>
        <taxon>Alphaproteobacteria</taxon>
        <taxon>Hyphomicrobiales</taxon>
        <taxon>Rhizobiaceae</taxon>
        <taxon>Rhizobium/Agrobacterium group</taxon>
        <taxon>Rhizobium</taxon>
    </lineage>
</organism>
<dbReference type="InterPro" id="IPR050266">
    <property type="entry name" value="AB_hydrolase_sf"/>
</dbReference>
<evidence type="ECO:0000313" key="2">
    <source>
        <dbReference type="EMBL" id="MDO6963586.1"/>
    </source>
</evidence>
<sequence length="297" mass="32411">MTNQQDFQTFQFSTDDGLMLSGRHYGPDIEQDTIPVVCLAGLTRNGADFHRFALLLSDLDISVVTLDSRGRGQSDRDPSPANYNVMRETQDVLILLKHLGIGKAIFVGTSRGGLLLHVLGNLAPDRIEATVLNDIGPVIEAAGLRAIAAYLGEATIHQRLEDLAAALKIRHGNEFPILDESDWHEMADAISQPTERGLEANFDPGIVAPLKDMDFSQNPPDLWDAFKALTNKPLLVIRGENSLLLSAQTVEQMLEKHPNAKALVAPGQGHAPFLHHPTITAPIIDFIVARGTESRIV</sequence>
<evidence type="ECO:0000313" key="3">
    <source>
        <dbReference type="Proteomes" id="UP001174932"/>
    </source>
</evidence>
<reference evidence="2" key="2">
    <citation type="submission" date="2023-07" db="EMBL/GenBank/DDBJ databases">
        <authorList>
            <person name="Shen H."/>
        </authorList>
    </citation>
    <scope>NUCLEOTIDE SEQUENCE</scope>
    <source>
        <strain evidence="2">TNR-22</strain>
    </source>
</reference>
<dbReference type="Gene3D" id="3.40.50.1820">
    <property type="entry name" value="alpha/beta hydrolase"/>
    <property type="match status" value="1"/>
</dbReference>
<dbReference type="SUPFAM" id="SSF53474">
    <property type="entry name" value="alpha/beta-Hydrolases"/>
    <property type="match status" value="1"/>
</dbReference>
<comment type="caution">
    <text evidence="2">The sequence shown here is derived from an EMBL/GenBank/DDBJ whole genome shotgun (WGS) entry which is preliminary data.</text>
</comment>
<feature type="domain" description="AB hydrolase-1" evidence="1">
    <location>
        <begin position="35"/>
        <end position="277"/>
    </location>
</feature>
<protein>
    <submittedName>
        <fullName evidence="2">Alpha/beta hydrolase</fullName>
    </submittedName>
</protein>
<dbReference type="Pfam" id="PF00561">
    <property type="entry name" value="Abhydrolase_1"/>
    <property type="match status" value="1"/>
</dbReference>
<dbReference type="GO" id="GO:0016787">
    <property type="term" value="F:hydrolase activity"/>
    <property type="evidence" value="ECO:0007669"/>
    <property type="project" value="UniProtKB-KW"/>
</dbReference>
<dbReference type="InterPro" id="IPR029058">
    <property type="entry name" value="AB_hydrolase_fold"/>
</dbReference>
<keyword evidence="2" id="KW-0378">Hydrolase</keyword>
<keyword evidence="3" id="KW-1185">Reference proteome</keyword>
<dbReference type="PANTHER" id="PTHR43798:SF33">
    <property type="entry name" value="HYDROLASE, PUTATIVE (AFU_ORTHOLOGUE AFUA_2G14860)-RELATED"/>
    <property type="match status" value="1"/>
</dbReference>
<accession>A0ABT8YIS1</accession>
<name>A0ABT8YIS1_9HYPH</name>
<proteinExistence type="predicted"/>
<dbReference type="InterPro" id="IPR000073">
    <property type="entry name" value="AB_hydrolase_1"/>
</dbReference>
<evidence type="ECO:0000259" key="1">
    <source>
        <dbReference type="Pfam" id="PF00561"/>
    </source>
</evidence>
<dbReference type="RefSeq" id="WP_304375504.1">
    <property type="nucleotide sequence ID" value="NZ_JAUOZU010000006.1"/>
</dbReference>